<dbReference type="HOGENOM" id="CLU_061528_1_0_10"/>
<gene>
    <name evidence="1" type="ordered locus">Ppha_2823</name>
</gene>
<dbReference type="Pfam" id="PF11185">
    <property type="entry name" value="DUF2971"/>
    <property type="match status" value="1"/>
</dbReference>
<proteinExistence type="predicted"/>
<dbReference type="Proteomes" id="UP000002724">
    <property type="component" value="Chromosome"/>
</dbReference>
<dbReference type="RefSeq" id="WP_012509440.1">
    <property type="nucleotide sequence ID" value="NC_011060.1"/>
</dbReference>
<evidence type="ECO:0008006" key="3">
    <source>
        <dbReference type="Google" id="ProtNLM"/>
    </source>
</evidence>
<evidence type="ECO:0000313" key="2">
    <source>
        <dbReference type="Proteomes" id="UP000002724"/>
    </source>
</evidence>
<dbReference type="STRING" id="324925.Ppha_2823"/>
<sequence>MATVKFNPKDILYHYCSTEAFHSIVTTHSIRLSSMSLSNDSMEGKMVEEALARLAECDKCDQGTISLLQAQFEVYLKDVDGFGFCLSKKRELLSQWRAYASDATGVAIGFSRDYLELLREEYLRQRDPFLGFTIAEVMYDPEDHEKQVRPLYQQIKHAIDEGDLLEAKKHSPLRSWSNDTETQRKKSCLASLGFSTLMATLAFAFVLKSEAFKEEDELRLLALINRGEIKKLGFDVKSNSLRPYREYELKKFDQCTPVIKEVILGPKHRSPISVVEDFLRCNGFGYVHVSRSAVPYQ</sequence>
<dbReference type="OrthoDB" id="3034312at2"/>
<dbReference type="KEGG" id="pph:Ppha_2823"/>
<name>B4SGY4_PELPB</name>
<reference evidence="1 2" key="1">
    <citation type="submission" date="2008-06" db="EMBL/GenBank/DDBJ databases">
        <title>Complete sequence of Pelodictyon phaeoclathratiforme BU-1.</title>
        <authorList>
            <consortium name="US DOE Joint Genome Institute"/>
            <person name="Lucas S."/>
            <person name="Copeland A."/>
            <person name="Lapidus A."/>
            <person name="Glavina del Rio T."/>
            <person name="Dalin E."/>
            <person name="Tice H."/>
            <person name="Bruce D."/>
            <person name="Goodwin L."/>
            <person name="Pitluck S."/>
            <person name="Schmutz J."/>
            <person name="Larimer F."/>
            <person name="Land M."/>
            <person name="Hauser L."/>
            <person name="Kyrpides N."/>
            <person name="Mikhailova N."/>
            <person name="Liu Z."/>
            <person name="Li T."/>
            <person name="Zhao F."/>
            <person name="Overmann J."/>
            <person name="Bryant D.A."/>
            <person name="Richardson P."/>
        </authorList>
    </citation>
    <scope>NUCLEOTIDE SEQUENCE [LARGE SCALE GENOMIC DNA]</scope>
    <source>
        <strain evidence="2">DSM 5477 / BU-1</strain>
    </source>
</reference>
<evidence type="ECO:0000313" key="1">
    <source>
        <dbReference type="EMBL" id="ACF44972.1"/>
    </source>
</evidence>
<protein>
    <recommendedName>
        <fullName evidence="3">DUF2971 domain-containing protein</fullName>
    </recommendedName>
</protein>
<organism evidence="1 2">
    <name type="scientific">Pelodictyon phaeoclathratiforme (strain DSM 5477 / BU-1)</name>
    <dbReference type="NCBI Taxonomy" id="324925"/>
    <lineage>
        <taxon>Bacteria</taxon>
        <taxon>Pseudomonadati</taxon>
        <taxon>Chlorobiota</taxon>
        <taxon>Chlorobiia</taxon>
        <taxon>Chlorobiales</taxon>
        <taxon>Chlorobiaceae</taxon>
        <taxon>Chlorobium/Pelodictyon group</taxon>
        <taxon>Pelodictyon</taxon>
    </lineage>
</organism>
<dbReference type="InterPro" id="IPR021352">
    <property type="entry name" value="DUF2971"/>
</dbReference>
<dbReference type="EMBL" id="CP001110">
    <property type="protein sequence ID" value="ACF44972.1"/>
    <property type="molecule type" value="Genomic_DNA"/>
</dbReference>
<keyword evidence="2" id="KW-1185">Reference proteome</keyword>
<accession>B4SGY4</accession>
<dbReference type="AlphaFoldDB" id="B4SGY4"/>